<reference evidence="1 2" key="1">
    <citation type="submission" date="2016-02" db="EMBL/GenBank/DDBJ databases">
        <title>Genome analysis of coral dinoflagellate symbionts highlights evolutionary adaptations to a symbiotic lifestyle.</title>
        <authorList>
            <person name="Aranda M."/>
            <person name="Li Y."/>
            <person name="Liew Y.J."/>
            <person name="Baumgarten S."/>
            <person name="Simakov O."/>
            <person name="Wilson M."/>
            <person name="Piel J."/>
            <person name="Ashoor H."/>
            <person name="Bougouffa S."/>
            <person name="Bajic V.B."/>
            <person name="Ryu T."/>
            <person name="Ravasi T."/>
            <person name="Bayer T."/>
            <person name="Micklem G."/>
            <person name="Kim H."/>
            <person name="Bhak J."/>
            <person name="Lajeunesse T.C."/>
            <person name="Voolstra C.R."/>
        </authorList>
    </citation>
    <scope>NUCLEOTIDE SEQUENCE [LARGE SCALE GENOMIC DNA]</scope>
    <source>
        <strain evidence="1 2">CCMP2467</strain>
    </source>
</reference>
<dbReference type="Proteomes" id="UP000186817">
    <property type="component" value="Unassembled WGS sequence"/>
</dbReference>
<dbReference type="EMBL" id="LSRX01002159">
    <property type="protein sequence ID" value="OLP76044.1"/>
    <property type="molecule type" value="Genomic_DNA"/>
</dbReference>
<evidence type="ECO:0000313" key="2">
    <source>
        <dbReference type="Proteomes" id="UP000186817"/>
    </source>
</evidence>
<accession>A0A1Q9BZD8</accession>
<dbReference type="AlphaFoldDB" id="A0A1Q9BZD8"/>
<comment type="caution">
    <text evidence="1">The sequence shown here is derived from an EMBL/GenBank/DDBJ whole genome shotgun (WGS) entry which is preliminary data.</text>
</comment>
<gene>
    <name evidence="1" type="ORF">AK812_SmicGene44073</name>
</gene>
<proteinExistence type="predicted"/>
<sequence length="159" mass="18694">MLEWLEYDFNNFPVDRLRLWRDAYGNTFEPELALPIAFNRVDQWYWAVLRARHFGRVTPSAVPLSVPSHASANDLVVIDYTNLTWFLRGWREWRFKALARAAERPSSRGRTPRFHALQANRGGSHDQVILMLSFDTKAVTLRDMVLMAHRDLPVEQRRD</sequence>
<name>A0A1Q9BZD8_SYMMI</name>
<protein>
    <submittedName>
        <fullName evidence="1">Uncharacterized protein</fullName>
    </submittedName>
</protein>
<organism evidence="1 2">
    <name type="scientific">Symbiodinium microadriaticum</name>
    <name type="common">Dinoflagellate</name>
    <name type="synonym">Zooxanthella microadriatica</name>
    <dbReference type="NCBI Taxonomy" id="2951"/>
    <lineage>
        <taxon>Eukaryota</taxon>
        <taxon>Sar</taxon>
        <taxon>Alveolata</taxon>
        <taxon>Dinophyceae</taxon>
        <taxon>Suessiales</taxon>
        <taxon>Symbiodiniaceae</taxon>
        <taxon>Symbiodinium</taxon>
    </lineage>
</organism>
<keyword evidence="2" id="KW-1185">Reference proteome</keyword>
<evidence type="ECO:0000313" key="1">
    <source>
        <dbReference type="EMBL" id="OLP76044.1"/>
    </source>
</evidence>